<gene>
    <name evidence="1" type="ORF">CFAM422_010838</name>
</gene>
<keyword evidence="2" id="KW-1185">Reference proteome</keyword>
<comment type="caution">
    <text evidence="1">The sequence shown here is derived from an EMBL/GenBank/DDBJ whole genome shotgun (WGS) entry which is preliminary data.</text>
</comment>
<evidence type="ECO:0000313" key="1">
    <source>
        <dbReference type="EMBL" id="KAF3060665.1"/>
    </source>
</evidence>
<reference evidence="1 2" key="1">
    <citation type="submission" date="2018-06" db="EMBL/GenBank/DDBJ databases">
        <title>Genome analysis of cellulolytic fungus Trichoderma lentiforme CFAM-422.</title>
        <authorList>
            <person name="Steindorff A.S."/>
            <person name="Formighieri E.F."/>
            <person name="Midorikawa G.E.O."/>
            <person name="Tamietti M.S."/>
            <person name="Ramos E.Z."/>
            <person name="Silva A.S."/>
            <person name="Bon E.P.S."/>
            <person name="Mendes T.D."/>
            <person name="Damaso M.C.T."/>
            <person name="Favaro L.C.L."/>
        </authorList>
    </citation>
    <scope>NUCLEOTIDE SEQUENCE [LARGE SCALE GENOMIC DNA]</scope>
    <source>
        <strain evidence="1 2">CFAM-422</strain>
    </source>
</reference>
<organism evidence="1 2">
    <name type="scientific">Trichoderma lentiforme</name>
    <dbReference type="NCBI Taxonomy" id="1567552"/>
    <lineage>
        <taxon>Eukaryota</taxon>
        <taxon>Fungi</taxon>
        <taxon>Dikarya</taxon>
        <taxon>Ascomycota</taxon>
        <taxon>Pezizomycotina</taxon>
        <taxon>Sordariomycetes</taxon>
        <taxon>Hypocreomycetidae</taxon>
        <taxon>Hypocreales</taxon>
        <taxon>Hypocreaceae</taxon>
        <taxon>Trichoderma</taxon>
    </lineage>
</organism>
<evidence type="ECO:0000313" key="2">
    <source>
        <dbReference type="Proteomes" id="UP000801864"/>
    </source>
</evidence>
<dbReference type="PROSITE" id="PS51257">
    <property type="entry name" value="PROKAR_LIPOPROTEIN"/>
    <property type="match status" value="1"/>
</dbReference>
<dbReference type="Proteomes" id="UP000801864">
    <property type="component" value="Unassembled WGS sequence"/>
</dbReference>
<protein>
    <submittedName>
        <fullName evidence="1">Uncharacterized protein</fullName>
    </submittedName>
</protein>
<proteinExistence type="predicted"/>
<accession>A0A9P4X516</accession>
<dbReference type="EMBL" id="QLNT01000022">
    <property type="protein sequence ID" value="KAF3060665.1"/>
    <property type="molecule type" value="Genomic_DNA"/>
</dbReference>
<dbReference type="AlphaFoldDB" id="A0A9P4X516"/>
<name>A0A9P4X516_9HYPO</name>
<sequence>MGYESRPFQESLVTGQLGSSCEKTLSVIHSQCMTHTFFGVQYADDIAVVFEEFNISFTG</sequence>